<keyword evidence="5 6" id="KW-0472">Membrane</keyword>
<feature type="transmembrane region" description="Helical" evidence="6">
    <location>
        <begin position="146"/>
        <end position="168"/>
    </location>
</feature>
<dbReference type="Pfam" id="PF00892">
    <property type="entry name" value="EamA"/>
    <property type="match status" value="1"/>
</dbReference>
<feature type="transmembrane region" description="Helical" evidence="6">
    <location>
        <begin position="208"/>
        <end position="229"/>
    </location>
</feature>
<proteinExistence type="inferred from homology"/>
<comment type="caution">
    <text evidence="8">The sequence shown here is derived from an EMBL/GenBank/DDBJ whole genome shotgun (WGS) entry which is preliminary data.</text>
</comment>
<feature type="domain" description="EamA" evidence="7">
    <location>
        <begin position="8"/>
        <end position="138"/>
    </location>
</feature>
<evidence type="ECO:0000259" key="7">
    <source>
        <dbReference type="Pfam" id="PF00892"/>
    </source>
</evidence>
<keyword evidence="9" id="KW-1185">Reference proteome</keyword>
<comment type="subcellular location">
    <subcellularLocation>
        <location evidence="1">Membrane</location>
        <topology evidence="1">Multi-pass membrane protein</topology>
    </subcellularLocation>
</comment>
<evidence type="ECO:0000313" key="8">
    <source>
        <dbReference type="EMBL" id="MDQ2066843.1"/>
    </source>
</evidence>
<dbReference type="PANTHER" id="PTHR22911:SF6">
    <property type="entry name" value="SOLUTE CARRIER FAMILY 35 MEMBER G1"/>
    <property type="match status" value="1"/>
</dbReference>
<dbReference type="Proteomes" id="UP001239680">
    <property type="component" value="Unassembled WGS sequence"/>
</dbReference>
<organism evidence="8 9">
    <name type="scientific">Pseudogemmobacter lacusdianii</name>
    <dbReference type="NCBI Taxonomy" id="3069608"/>
    <lineage>
        <taxon>Bacteria</taxon>
        <taxon>Pseudomonadati</taxon>
        <taxon>Pseudomonadota</taxon>
        <taxon>Alphaproteobacteria</taxon>
        <taxon>Rhodobacterales</taxon>
        <taxon>Paracoccaceae</taxon>
        <taxon>Pseudogemmobacter</taxon>
    </lineage>
</organism>
<evidence type="ECO:0000313" key="9">
    <source>
        <dbReference type="Proteomes" id="UP001239680"/>
    </source>
</evidence>
<reference evidence="8 9" key="1">
    <citation type="submission" date="2023-08" db="EMBL/GenBank/DDBJ databases">
        <title>Characterization of two Paracoccaceae strains isolated from Phycosphere and proposal of Xinfangfangia lacusdiani sp. nov.</title>
        <authorList>
            <person name="Deng Y."/>
            <person name="Zhang Y.Q."/>
        </authorList>
    </citation>
    <scope>NUCLEOTIDE SEQUENCE [LARGE SCALE GENOMIC DNA]</scope>
    <source>
        <strain evidence="8 9">CPCC 101601</strain>
    </source>
</reference>
<protein>
    <submittedName>
        <fullName evidence="8">DMT family transporter</fullName>
    </submittedName>
</protein>
<accession>A0ABU0VYM7</accession>
<feature type="transmembrane region" description="Helical" evidence="6">
    <location>
        <begin position="180"/>
        <end position="202"/>
    </location>
</feature>
<evidence type="ECO:0000256" key="3">
    <source>
        <dbReference type="ARBA" id="ARBA00022692"/>
    </source>
</evidence>
<evidence type="ECO:0000256" key="5">
    <source>
        <dbReference type="ARBA" id="ARBA00023136"/>
    </source>
</evidence>
<dbReference type="SUPFAM" id="SSF103481">
    <property type="entry name" value="Multidrug resistance efflux transporter EmrE"/>
    <property type="match status" value="2"/>
</dbReference>
<feature type="transmembrane region" description="Helical" evidence="6">
    <location>
        <begin position="37"/>
        <end position="57"/>
    </location>
</feature>
<name>A0ABU0VYM7_9RHOB</name>
<evidence type="ECO:0000256" key="4">
    <source>
        <dbReference type="ARBA" id="ARBA00022989"/>
    </source>
</evidence>
<keyword evidence="3 6" id="KW-0812">Transmembrane</keyword>
<dbReference type="EMBL" id="JAVDBT010000009">
    <property type="protein sequence ID" value="MDQ2066843.1"/>
    <property type="molecule type" value="Genomic_DNA"/>
</dbReference>
<gene>
    <name evidence="8" type="ORF">Q9295_10690</name>
</gene>
<dbReference type="PANTHER" id="PTHR22911">
    <property type="entry name" value="ACYL-MALONYL CONDENSING ENZYME-RELATED"/>
    <property type="match status" value="1"/>
</dbReference>
<comment type="similarity">
    <text evidence="2">Belongs to the drug/metabolite transporter (DMT) superfamily. 10 TMS drug/metabolite exporter (DME) (TC 2.A.7.3) family.</text>
</comment>
<keyword evidence="4 6" id="KW-1133">Transmembrane helix</keyword>
<dbReference type="InterPro" id="IPR037185">
    <property type="entry name" value="EmrE-like"/>
</dbReference>
<dbReference type="InterPro" id="IPR000620">
    <property type="entry name" value="EamA_dom"/>
</dbReference>
<evidence type="ECO:0000256" key="6">
    <source>
        <dbReference type="SAM" id="Phobius"/>
    </source>
</evidence>
<feature type="transmembrane region" description="Helical" evidence="6">
    <location>
        <begin position="262"/>
        <end position="280"/>
    </location>
</feature>
<feature type="transmembrane region" description="Helical" evidence="6">
    <location>
        <begin position="98"/>
        <end position="117"/>
    </location>
</feature>
<feature type="transmembrane region" description="Helical" evidence="6">
    <location>
        <begin position="124"/>
        <end position="140"/>
    </location>
</feature>
<sequence>MALSPTVSGALLGILGFAFYSVYDVGAKVLGWSYHPFQIIAMTSLFVLPMMMLYAMLDREPGSLRPNRPGLMALRCVMTVINFTGGVSTFTLLPMSEAYVILFSTPLMIALIAVPVLGEKLDGVRIVAVLLGLGGVIYALDPTTTSPGLGHACALVGSLAGAVNFVLVRKTGSVERMSVMLLWPQLTLLAVISATMPLYYQPMQLGDLGIGLGMALAYILGTMALLAAYRKAAAVVVAPMHYSQIVWGALGGALLFNEPQSSRIFLGAALVALAGVLVVTRQNRSAAKA</sequence>
<feature type="transmembrane region" description="Helical" evidence="6">
    <location>
        <begin position="236"/>
        <end position="256"/>
    </location>
</feature>
<evidence type="ECO:0000256" key="2">
    <source>
        <dbReference type="ARBA" id="ARBA00009853"/>
    </source>
</evidence>
<dbReference type="RefSeq" id="WP_306680555.1">
    <property type="nucleotide sequence ID" value="NZ_JAVDBT010000009.1"/>
</dbReference>
<feature type="transmembrane region" description="Helical" evidence="6">
    <location>
        <begin position="69"/>
        <end position="92"/>
    </location>
</feature>
<evidence type="ECO:0000256" key="1">
    <source>
        <dbReference type="ARBA" id="ARBA00004141"/>
    </source>
</evidence>